<proteinExistence type="predicted"/>
<accession>A0ABQ6X0A1</accession>
<evidence type="ECO:0000313" key="4">
    <source>
        <dbReference type="Proteomes" id="UP000325395"/>
    </source>
</evidence>
<dbReference type="Proteomes" id="UP000325395">
    <property type="component" value="Unassembled WGS sequence"/>
</dbReference>
<reference evidence="3 4" key="1">
    <citation type="submission" date="2019-04" db="EMBL/GenBank/DDBJ databases">
        <authorList>
            <consortium name="DOE Joint Genome Institute"/>
            <person name="Mondo S."/>
            <person name="Kjaerbolling I."/>
            <person name="Vesth T."/>
            <person name="Frisvad J.C."/>
            <person name="Nybo J.L."/>
            <person name="Theobald S."/>
            <person name="Kildgaard S."/>
            <person name="Isbrandt T."/>
            <person name="Kuo A."/>
            <person name="Sato A."/>
            <person name="Lyhne E.K."/>
            <person name="Kogle M.E."/>
            <person name="Wiebenga A."/>
            <person name="Kun R.S."/>
            <person name="Lubbers R.J."/>
            <person name="Makela M.R."/>
            <person name="Barry K."/>
            <person name="Chovatia M."/>
            <person name="Clum A."/>
            <person name="Daum C."/>
            <person name="Haridas S."/>
            <person name="He G."/>
            <person name="LaButti K."/>
            <person name="Lipzen A."/>
            <person name="Riley R."/>
            <person name="Salamov A."/>
            <person name="Simmons B.A."/>
            <person name="Magnuson J.K."/>
            <person name="Henrissat B."/>
            <person name="Mortensen U.H."/>
            <person name="Larsen T.O."/>
            <person name="Devries R.P."/>
            <person name="Grigoriev I.V."/>
            <person name="Machida M."/>
            <person name="Baker S.E."/>
            <person name="Andersen M.R."/>
            <person name="Cantor M.N."/>
            <person name="Hua S.X."/>
        </authorList>
    </citation>
    <scope>NUCLEOTIDE SEQUENCE [LARGE SCALE GENOMIC DNA]</scope>
    <source>
        <strain evidence="3 4">CBS 117616</strain>
    </source>
</reference>
<dbReference type="PANTHER" id="PTHR23422">
    <property type="entry name" value="DIPEPTIDYL PEPTIDASE III-RELATED"/>
    <property type="match status" value="1"/>
</dbReference>
<dbReference type="EMBL" id="ML735692">
    <property type="protein sequence ID" value="KAE8422741.1"/>
    <property type="molecule type" value="Genomic_DNA"/>
</dbReference>
<evidence type="ECO:0000256" key="1">
    <source>
        <dbReference type="ARBA" id="ARBA00022723"/>
    </source>
</evidence>
<evidence type="ECO:0000313" key="3">
    <source>
        <dbReference type="EMBL" id="KAE8422741.1"/>
    </source>
</evidence>
<name>A0ABQ6X0A1_9EURO</name>
<dbReference type="PANTHER" id="PTHR23422:SF11">
    <property type="entry name" value="DIPEPTIDYL PEPTIDASE 3"/>
    <property type="match status" value="1"/>
</dbReference>
<keyword evidence="4" id="KW-1185">Reference proteome</keyword>
<protein>
    <submittedName>
        <fullName evidence="3">Uncharacterized protein</fullName>
    </submittedName>
</protein>
<dbReference type="InterPro" id="IPR039461">
    <property type="entry name" value="Peptidase_M49"/>
</dbReference>
<keyword evidence="1" id="KW-0479">Metal-binding</keyword>
<sequence>MALYHACGGKWDTLVNQCGIIPKELTSFLEYAATFLCKLSNYYGEGDQKFVPDLTLDALRKIASIGASTKLRLEKVLCPMMAVPPFSLGYPGKDARSAYYPSEEPISPDEIAKVSDAMNRYCIGPENTRVEKLIKDGKPVYQVLQASAEVEASACSEQNLADGIFCVRGDHSEESLKECSSLTNANAYTVKREQTQP</sequence>
<evidence type="ECO:0000256" key="2">
    <source>
        <dbReference type="ARBA" id="ARBA00022801"/>
    </source>
</evidence>
<organism evidence="3 4">
    <name type="scientific">Aspergillus pseudocaelatus</name>
    <dbReference type="NCBI Taxonomy" id="1825620"/>
    <lineage>
        <taxon>Eukaryota</taxon>
        <taxon>Fungi</taxon>
        <taxon>Dikarya</taxon>
        <taxon>Ascomycota</taxon>
        <taxon>Pezizomycotina</taxon>
        <taxon>Eurotiomycetes</taxon>
        <taxon>Eurotiomycetidae</taxon>
        <taxon>Eurotiales</taxon>
        <taxon>Aspergillaceae</taxon>
        <taxon>Aspergillus</taxon>
        <taxon>Aspergillus subgen. Circumdati</taxon>
    </lineage>
</organism>
<keyword evidence="2" id="KW-0378">Hydrolase</keyword>
<gene>
    <name evidence="3" type="ORF">BDV36DRAFT_290911</name>
</gene>
<dbReference type="Pfam" id="PF03571">
    <property type="entry name" value="Peptidase_M49"/>
    <property type="match status" value="1"/>
</dbReference>